<name>A0A376BAL8_9ASCO</name>
<comment type="similarity">
    <text evidence="4">Belongs to the AIM11 family.</text>
</comment>
<dbReference type="InterPro" id="IPR038814">
    <property type="entry name" value="AIM11"/>
</dbReference>
<protein>
    <recommendedName>
        <fullName evidence="4">Altered inheritance of mitochondria protein 11</fullName>
    </recommendedName>
</protein>
<dbReference type="EMBL" id="UFAJ01000595">
    <property type="protein sequence ID" value="SSD61180.1"/>
    <property type="molecule type" value="Genomic_DNA"/>
</dbReference>
<evidence type="ECO:0000313" key="6">
    <source>
        <dbReference type="Proteomes" id="UP000262825"/>
    </source>
</evidence>
<keyword evidence="3 4" id="KW-0472">Membrane</keyword>
<evidence type="ECO:0000256" key="4">
    <source>
        <dbReference type="RuleBase" id="RU367098"/>
    </source>
</evidence>
<evidence type="ECO:0000256" key="1">
    <source>
        <dbReference type="ARBA" id="ARBA00022692"/>
    </source>
</evidence>
<keyword evidence="2 4" id="KW-1133">Transmembrane helix</keyword>
<evidence type="ECO:0000256" key="3">
    <source>
        <dbReference type="ARBA" id="ARBA00023136"/>
    </source>
</evidence>
<comment type="subcellular location">
    <subcellularLocation>
        <location evidence="4">Membrane</location>
        <topology evidence="4">Multi-pass membrane protein</topology>
    </subcellularLocation>
</comment>
<organism evidence="5 6">
    <name type="scientific">Saccharomycodes ludwigii</name>
    <dbReference type="NCBI Taxonomy" id="36035"/>
    <lineage>
        <taxon>Eukaryota</taxon>
        <taxon>Fungi</taxon>
        <taxon>Dikarya</taxon>
        <taxon>Ascomycota</taxon>
        <taxon>Saccharomycotina</taxon>
        <taxon>Saccharomycetes</taxon>
        <taxon>Saccharomycodales</taxon>
        <taxon>Saccharomycodaceae</taxon>
        <taxon>Saccharomycodes</taxon>
    </lineage>
</organism>
<dbReference type="PANTHER" id="PTHR39136:SF1">
    <property type="entry name" value="ALTERED INHERITANCE OF MITOCHONDRIA PROTEIN 11"/>
    <property type="match status" value="1"/>
</dbReference>
<accession>A0A376BAL8</accession>
<keyword evidence="6" id="KW-1185">Reference proteome</keyword>
<dbReference type="VEuPathDB" id="FungiDB:SCODWIG_02941"/>
<keyword evidence="1 4" id="KW-0812">Transmembrane</keyword>
<evidence type="ECO:0000256" key="2">
    <source>
        <dbReference type="ARBA" id="ARBA00022989"/>
    </source>
</evidence>
<proteinExistence type="inferred from homology"/>
<reference evidence="6" key="1">
    <citation type="submission" date="2018-06" db="EMBL/GenBank/DDBJ databases">
        <authorList>
            <person name="Guldener U."/>
        </authorList>
    </citation>
    <scope>NUCLEOTIDE SEQUENCE [LARGE SCALE GENOMIC DNA]</scope>
    <source>
        <strain evidence="6">UTAD17</strain>
    </source>
</reference>
<sequence>MSTLPQSCETPESIISLEKLSAFSDEYKSRRRQQMLRFFGASILTLITARLAFHNIKTRKYVPTLFQNNYKIPPFSYQKESLSALAYGTFFSVGGFGMLIFGGCWMANISTLPEFSYKLRCALLGEEGMRELYGREQTLKMNPMDKDTKEILDLIENAFDSSKKK</sequence>
<evidence type="ECO:0000313" key="5">
    <source>
        <dbReference type="EMBL" id="SSD61180.1"/>
    </source>
</evidence>
<dbReference type="OrthoDB" id="4088121at2759"/>
<feature type="transmembrane region" description="Helical" evidence="4">
    <location>
        <begin position="84"/>
        <end position="108"/>
    </location>
</feature>
<dbReference type="PANTHER" id="PTHR39136">
    <property type="entry name" value="ALTERED INHERITANCE OF MITOCHONDRIA PROTEIN 11"/>
    <property type="match status" value="1"/>
</dbReference>
<gene>
    <name evidence="4" type="primary">AIM11</name>
    <name evidence="5" type="ORF">SCODWIG_02941</name>
</gene>
<dbReference type="AlphaFoldDB" id="A0A376BAL8"/>
<dbReference type="GO" id="GO:0005739">
    <property type="term" value="C:mitochondrion"/>
    <property type="evidence" value="ECO:0007669"/>
    <property type="project" value="TreeGrafter"/>
</dbReference>
<dbReference type="GO" id="GO:0016020">
    <property type="term" value="C:membrane"/>
    <property type="evidence" value="ECO:0007669"/>
    <property type="project" value="UniProtKB-SubCell"/>
</dbReference>
<dbReference type="Proteomes" id="UP000262825">
    <property type="component" value="Unassembled WGS sequence"/>
</dbReference>
<feature type="transmembrane region" description="Helical" evidence="4">
    <location>
        <begin position="35"/>
        <end position="53"/>
    </location>
</feature>